<dbReference type="AlphaFoldDB" id="A0A511NA05"/>
<keyword evidence="2" id="KW-1185">Reference proteome</keyword>
<dbReference type="RefSeq" id="WP_146890608.1">
    <property type="nucleotide sequence ID" value="NZ_BJXB01000039.1"/>
</dbReference>
<dbReference type="Proteomes" id="UP000321306">
    <property type="component" value="Unassembled WGS sequence"/>
</dbReference>
<gene>
    <name evidence="1" type="ORF">DC3_52940</name>
</gene>
<name>A0A511NA05_DEIC1</name>
<organism evidence="1 2">
    <name type="scientific">Deinococcus cellulosilyticus (strain DSM 18568 / NBRC 106333 / KACC 11606 / 5516J-15)</name>
    <dbReference type="NCBI Taxonomy" id="1223518"/>
    <lineage>
        <taxon>Bacteria</taxon>
        <taxon>Thermotogati</taxon>
        <taxon>Deinococcota</taxon>
        <taxon>Deinococci</taxon>
        <taxon>Deinococcales</taxon>
        <taxon>Deinococcaceae</taxon>
        <taxon>Deinococcus</taxon>
    </lineage>
</organism>
<reference evidence="1 2" key="1">
    <citation type="submission" date="2019-07" db="EMBL/GenBank/DDBJ databases">
        <title>Whole genome shotgun sequence of Deinococcus cellulosilyticus NBRC 106333.</title>
        <authorList>
            <person name="Hosoyama A."/>
            <person name="Uohara A."/>
            <person name="Ohji S."/>
            <person name="Ichikawa N."/>
        </authorList>
    </citation>
    <scope>NUCLEOTIDE SEQUENCE [LARGE SCALE GENOMIC DNA]</scope>
    <source>
        <strain evidence="1 2">NBRC 106333</strain>
    </source>
</reference>
<comment type="caution">
    <text evidence="1">The sequence shown here is derived from an EMBL/GenBank/DDBJ whole genome shotgun (WGS) entry which is preliminary data.</text>
</comment>
<evidence type="ECO:0000313" key="2">
    <source>
        <dbReference type="Proteomes" id="UP000321306"/>
    </source>
</evidence>
<dbReference type="EMBL" id="BJXB01000039">
    <property type="protein sequence ID" value="GEM49659.1"/>
    <property type="molecule type" value="Genomic_DNA"/>
</dbReference>
<protein>
    <submittedName>
        <fullName evidence="1">Uncharacterized protein</fullName>
    </submittedName>
</protein>
<accession>A0A511NA05</accession>
<evidence type="ECO:0000313" key="1">
    <source>
        <dbReference type="EMBL" id="GEM49659.1"/>
    </source>
</evidence>
<proteinExistence type="predicted"/>
<sequence length="69" mass="7374">MPSTVTPWNVNYYHSDTLTTDTDGGNLVMLCHHCAAAFAGELDGYAQDGDPECSCEQCDAGQDTEGLDD</sequence>